<comment type="caution">
    <text evidence="8">The sequence shown here is derived from an EMBL/GenBank/DDBJ whole genome shotgun (WGS) entry which is preliminary data.</text>
</comment>
<gene>
    <name evidence="8" type="ORF">ElyMa_005958300</name>
</gene>
<dbReference type="AlphaFoldDB" id="A0AAV4GCB8"/>
<dbReference type="InterPro" id="IPR029399">
    <property type="entry name" value="TMEM192"/>
</dbReference>
<proteinExistence type="inferred from homology"/>
<feature type="transmembrane region" description="Helical" evidence="7">
    <location>
        <begin position="170"/>
        <end position="191"/>
    </location>
</feature>
<accession>A0AAV4GCB8</accession>
<evidence type="ECO:0000256" key="1">
    <source>
        <dbReference type="ARBA" id="ARBA00004141"/>
    </source>
</evidence>
<reference evidence="8 9" key="1">
    <citation type="journal article" date="2021" name="Elife">
        <title>Chloroplast acquisition without the gene transfer in kleptoplastic sea slugs, Plakobranchus ocellatus.</title>
        <authorList>
            <person name="Maeda T."/>
            <person name="Takahashi S."/>
            <person name="Yoshida T."/>
            <person name="Shimamura S."/>
            <person name="Takaki Y."/>
            <person name="Nagai Y."/>
            <person name="Toyoda A."/>
            <person name="Suzuki Y."/>
            <person name="Arimoto A."/>
            <person name="Ishii H."/>
            <person name="Satoh N."/>
            <person name="Nishiyama T."/>
            <person name="Hasebe M."/>
            <person name="Maruyama T."/>
            <person name="Minagawa J."/>
            <person name="Obokata J."/>
            <person name="Shigenobu S."/>
        </authorList>
    </citation>
    <scope>NUCLEOTIDE SEQUENCE [LARGE SCALE GENOMIC DNA]</scope>
</reference>
<feature type="transmembrane region" description="Helical" evidence="7">
    <location>
        <begin position="52"/>
        <end position="72"/>
    </location>
</feature>
<evidence type="ECO:0000256" key="5">
    <source>
        <dbReference type="ARBA" id="ARBA00022989"/>
    </source>
</evidence>
<evidence type="ECO:0000256" key="3">
    <source>
        <dbReference type="ARBA" id="ARBA00014635"/>
    </source>
</evidence>
<comment type="subcellular location">
    <subcellularLocation>
        <location evidence="1">Membrane</location>
        <topology evidence="1">Multi-pass membrane protein</topology>
    </subcellularLocation>
</comment>
<dbReference type="Pfam" id="PF14802">
    <property type="entry name" value="TMEM192"/>
    <property type="match status" value="1"/>
</dbReference>
<keyword evidence="5 7" id="KW-1133">Transmembrane helix</keyword>
<evidence type="ECO:0000256" key="2">
    <source>
        <dbReference type="ARBA" id="ARBA00006314"/>
    </source>
</evidence>
<name>A0AAV4GCB8_9GAST</name>
<evidence type="ECO:0000256" key="6">
    <source>
        <dbReference type="ARBA" id="ARBA00023136"/>
    </source>
</evidence>
<evidence type="ECO:0000256" key="4">
    <source>
        <dbReference type="ARBA" id="ARBA00022692"/>
    </source>
</evidence>
<dbReference type="PANTHER" id="PTHR31592:SF1">
    <property type="entry name" value="TRANSMEMBRANE PROTEIN 192"/>
    <property type="match status" value="1"/>
</dbReference>
<dbReference type="EMBL" id="BMAT01011955">
    <property type="protein sequence ID" value="GFR82695.1"/>
    <property type="molecule type" value="Genomic_DNA"/>
</dbReference>
<dbReference type="GO" id="GO:0005765">
    <property type="term" value="C:lysosomal membrane"/>
    <property type="evidence" value="ECO:0007669"/>
    <property type="project" value="TreeGrafter"/>
</dbReference>
<protein>
    <recommendedName>
        <fullName evidence="3">Transmembrane protein 192</fullName>
    </recommendedName>
</protein>
<dbReference type="Proteomes" id="UP000762676">
    <property type="component" value="Unassembled WGS sequence"/>
</dbReference>
<dbReference type="PANTHER" id="PTHR31592">
    <property type="entry name" value="TRANSMEMBRANE PROTEIN 192"/>
    <property type="match status" value="1"/>
</dbReference>
<sequence>MVSLANHRNSGGYFGFADDHPAINSNDDELIVDHIELVSEPEMKHQPIQTTWAILFMKLVYIGLAVSAYVVPSLCSIQLCGQDSISLTLYIHGGMWFVLFILDRFLAMKHRESRLNGYLDFYRRTRNIRAVPFEINSCANALMVILTKLLDNFCHDRGDSDCHWLSKIRYIQILVSVECVLALIVLCVYLVRTVSFNKKGALPDVTQDELLTSFVNSHSSADIGSRNENYIDQVMEKQADMIRYLKQHTEALARRNLALTEEIGRIRGLRRDNSVNGHF</sequence>
<evidence type="ECO:0000256" key="7">
    <source>
        <dbReference type="SAM" id="Phobius"/>
    </source>
</evidence>
<comment type="similarity">
    <text evidence="2">Belongs to the TMEM192 family.</text>
</comment>
<evidence type="ECO:0000313" key="9">
    <source>
        <dbReference type="Proteomes" id="UP000762676"/>
    </source>
</evidence>
<keyword evidence="4 7" id="KW-0812">Transmembrane</keyword>
<feature type="transmembrane region" description="Helical" evidence="7">
    <location>
        <begin position="128"/>
        <end position="150"/>
    </location>
</feature>
<feature type="transmembrane region" description="Helical" evidence="7">
    <location>
        <begin position="84"/>
        <end position="107"/>
    </location>
</feature>
<organism evidence="8 9">
    <name type="scientific">Elysia marginata</name>
    <dbReference type="NCBI Taxonomy" id="1093978"/>
    <lineage>
        <taxon>Eukaryota</taxon>
        <taxon>Metazoa</taxon>
        <taxon>Spiralia</taxon>
        <taxon>Lophotrochozoa</taxon>
        <taxon>Mollusca</taxon>
        <taxon>Gastropoda</taxon>
        <taxon>Heterobranchia</taxon>
        <taxon>Euthyneura</taxon>
        <taxon>Panpulmonata</taxon>
        <taxon>Sacoglossa</taxon>
        <taxon>Placobranchoidea</taxon>
        <taxon>Plakobranchidae</taxon>
        <taxon>Elysia</taxon>
    </lineage>
</organism>
<evidence type="ECO:0000313" key="8">
    <source>
        <dbReference type="EMBL" id="GFR82695.1"/>
    </source>
</evidence>
<dbReference type="GO" id="GO:0005770">
    <property type="term" value="C:late endosome"/>
    <property type="evidence" value="ECO:0007669"/>
    <property type="project" value="TreeGrafter"/>
</dbReference>
<keyword evidence="6 7" id="KW-0472">Membrane</keyword>
<keyword evidence="9" id="KW-1185">Reference proteome</keyword>